<keyword evidence="5 8" id="KW-0234">DNA repair</keyword>
<accession>A0ABP9ZBF8</accession>
<reference evidence="11 12" key="1">
    <citation type="submission" date="2024-04" db="EMBL/GenBank/DDBJ databases">
        <title>genome sequences of Mucor flavus KT1a and Helicostylum pulchrum KT1b strains isolated from the surface of a dry-aged beef.</title>
        <authorList>
            <person name="Toyotome T."/>
            <person name="Hosono M."/>
            <person name="Torimaru M."/>
            <person name="Fukuda K."/>
            <person name="Mikami N."/>
        </authorList>
    </citation>
    <scope>NUCLEOTIDE SEQUENCE [LARGE SCALE GENOMIC DNA]</scope>
    <source>
        <strain evidence="11 12">KT1a</strain>
    </source>
</reference>
<dbReference type="PRINTS" id="PR00853">
    <property type="entry name" value="XPGRADSUPER"/>
</dbReference>
<name>A0ABP9ZBF8_9FUNG</name>
<comment type="caution">
    <text evidence="11">The sequence shown here is derived from an EMBL/GenBank/DDBJ whole genome shotgun (WGS) entry which is preliminary data.</text>
</comment>
<dbReference type="PANTHER" id="PTHR11081:SF8">
    <property type="entry name" value="EXONUCLEASE 1"/>
    <property type="match status" value="1"/>
</dbReference>
<evidence type="ECO:0000259" key="9">
    <source>
        <dbReference type="SMART" id="SM00484"/>
    </source>
</evidence>
<feature type="repeat" description="TPR" evidence="7">
    <location>
        <begin position="96"/>
        <end position="129"/>
    </location>
</feature>
<protein>
    <recommendedName>
        <fullName evidence="8">Exonuclease 1</fullName>
        <ecNumber evidence="8">3.1.-.-</ecNumber>
    </recommendedName>
</protein>
<comment type="function">
    <text evidence="8">5'-&gt;3' double-stranded DNA exonuclease which may also possess a cryptic 3'-&gt;5' double-stranded DNA exonuclease activity. Functions in DNA mismatch repair.</text>
</comment>
<evidence type="ECO:0000256" key="2">
    <source>
        <dbReference type="ARBA" id="ARBA00022722"/>
    </source>
</evidence>
<organism evidence="11 12">
    <name type="scientific">Mucor flavus</name>
    <dbReference type="NCBI Taxonomy" id="439312"/>
    <lineage>
        <taxon>Eukaryota</taxon>
        <taxon>Fungi</taxon>
        <taxon>Fungi incertae sedis</taxon>
        <taxon>Mucoromycota</taxon>
        <taxon>Mucoromycotina</taxon>
        <taxon>Mucoromycetes</taxon>
        <taxon>Mucorales</taxon>
        <taxon>Mucorineae</taxon>
        <taxon>Mucoraceae</taxon>
        <taxon>Mucor</taxon>
    </lineage>
</organism>
<dbReference type="Proteomes" id="UP001473302">
    <property type="component" value="Unassembled WGS sequence"/>
</dbReference>
<evidence type="ECO:0000259" key="10">
    <source>
        <dbReference type="SMART" id="SM00485"/>
    </source>
</evidence>
<dbReference type="InterPro" id="IPR036279">
    <property type="entry name" value="5-3_exonuclease_C_sf"/>
</dbReference>
<keyword evidence="4 8" id="KW-0378">Hydrolase</keyword>
<dbReference type="InterPro" id="IPR006086">
    <property type="entry name" value="XPG-I_dom"/>
</dbReference>
<feature type="domain" description="XPG-I" evidence="9">
    <location>
        <begin position="137"/>
        <end position="210"/>
    </location>
</feature>
<evidence type="ECO:0000256" key="5">
    <source>
        <dbReference type="ARBA" id="ARBA00023204"/>
    </source>
</evidence>
<keyword evidence="6 8" id="KW-0539">Nucleus</keyword>
<dbReference type="SMART" id="SM00484">
    <property type="entry name" value="XPGI"/>
    <property type="match status" value="1"/>
</dbReference>
<dbReference type="Pfam" id="PF00752">
    <property type="entry name" value="XPG_N"/>
    <property type="match status" value="1"/>
</dbReference>
<keyword evidence="8" id="KW-0238">DNA-binding</keyword>
<keyword evidence="8" id="KW-0460">Magnesium</keyword>
<comment type="subcellular location">
    <subcellularLocation>
        <location evidence="1 8">Nucleus</location>
    </subcellularLocation>
</comment>
<keyword evidence="3 8" id="KW-0227">DNA damage</keyword>
<dbReference type="SMART" id="SM00485">
    <property type="entry name" value="XPGN"/>
    <property type="match status" value="1"/>
</dbReference>
<dbReference type="Gene3D" id="1.10.150.20">
    <property type="entry name" value="5' to 3' exonuclease, C-terminal subdomain"/>
    <property type="match status" value="1"/>
</dbReference>
<feature type="domain" description="XPG N-terminal" evidence="10">
    <location>
        <begin position="1"/>
        <end position="99"/>
    </location>
</feature>
<dbReference type="InterPro" id="IPR029060">
    <property type="entry name" value="PIN-like_dom_sf"/>
</dbReference>
<dbReference type="InterPro" id="IPR006084">
    <property type="entry name" value="XPG/Rad2"/>
</dbReference>
<evidence type="ECO:0000256" key="1">
    <source>
        <dbReference type="ARBA" id="ARBA00004123"/>
    </source>
</evidence>
<proteinExistence type="inferred from homology"/>
<comment type="similarity">
    <text evidence="8">Belongs to the XPG/RAD2 endonuclease family. EXO1 subfamily.</text>
</comment>
<dbReference type="PROSITE" id="PS50005">
    <property type="entry name" value="TPR"/>
    <property type="match status" value="1"/>
</dbReference>
<evidence type="ECO:0000256" key="3">
    <source>
        <dbReference type="ARBA" id="ARBA00022763"/>
    </source>
</evidence>
<dbReference type="EMBL" id="BAABUK010000032">
    <property type="protein sequence ID" value="GAA5816454.1"/>
    <property type="molecule type" value="Genomic_DNA"/>
</dbReference>
<dbReference type="SUPFAM" id="SSF88723">
    <property type="entry name" value="PIN domain-like"/>
    <property type="match status" value="1"/>
</dbReference>
<sequence>MGIQGLTSLLKSEQRPVDISDYAGQVVAVDGHSWLYRGAFSRASESSGMMEDNEYVESFMNLVKMLLVHKVVPIIVFDGQHLPIKRTLIDARATFRSAKLDGGKALLNNGKVSEAKKCFRQAISITPSMVTKVIKLDRHNIQHIVSPYEAAPQLTYLVNSGQAKAVITERSNVLAFGCSCVIFKMGLSGKGVQIDSKKITGTTNARKLKYLSILSGCDYLLPLPGIGLQEAQDIVEECESVKDILHILKNRFSKEITSEYCEKFAKADAAFLYQFVFDPTSRTYVRLNPLPKDINATHLSGLGESPQNRTVPLLKSNNAIYLDHDRILREANKENTDPFVRLTPSKSSKFKFEKNSLWDMEVLLKKVERRFPPTPRAGLLTCNTNTGLSLFRCSRPVTYQPCRKRKSSSDDCPEPVAKVRKPFASVNNFVVRQDIHKK</sequence>
<keyword evidence="7" id="KW-0802">TPR repeat</keyword>
<dbReference type="InterPro" id="IPR044752">
    <property type="entry name" value="PIN-like_EXO1"/>
</dbReference>
<gene>
    <name evidence="11" type="ORF">MFLAVUS_009983</name>
</gene>
<dbReference type="Gene3D" id="3.40.50.1010">
    <property type="entry name" value="5'-nuclease"/>
    <property type="match status" value="1"/>
</dbReference>
<dbReference type="SUPFAM" id="SSF47807">
    <property type="entry name" value="5' to 3' exonuclease, C-terminal subdomain"/>
    <property type="match status" value="1"/>
</dbReference>
<evidence type="ECO:0000313" key="12">
    <source>
        <dbReference type="Proteomes" id="UP001473302"/>
    </source>
</evidence>
<keyword evidence="8" id="KW-0228">DNA excision</keyword>
<evidence type="ECO:0000313" key="11">
    <source>
        <dbReference type="EMBL" id="GAA5816454.1"/>
    </source>
</evidence>
<evidence type="ECO:0000256" key="8">
    <source>
        <dbReference type="RuleBase" id="RU910737"/>
    </source>
</evidence>
<dbReference type="CDD" id="cd09857">
    <property type="entry name" value="PIN_EXO1"/>
    <property type="match status" value="1"/>
</dbReference>
<dbReference type="InterPro" id="IPR006085">
    <property type="entry name" value="XPG_DNA_repair_N"/>
</dbReference>
<dbReference type="InterPro" id="IPR019734">
    <property type="entry name" value="TPR_rpt"/>
</dbReference>
<keyword evidence="8" id="KW-0269">Exonuclease</keyword>
<evidence type="ECO:0000256" key="6">
    <source>
        <dbReference type="ARBA" id="ARBA00023242"/>
    </source>
</evidence>
<keyword evidence="8" id="KW-0479">Metal-binding</keyword>
<dbReference type="PANTHER" id="PTHR11081">
    <property type="entry name" value="FLAP ENDONUCLEASE FAMILY MEMBER"/>
    <property type="match status" value="1"/>
</dbReference>
<dbReference type="EC" id="3.1.-.-" evidence="8"/>
<keyword evidence="2 8" id="KW-0540">Nuclease</keyword>
<comment type="cofactor">
    <cofactor evidence="8">
        <name>Mg(2+)</name>
        <dbReference type="ChEBI" id="CHEBI:18420"/>
    </cofactor>
    <text evidence="8">Binds 2 magnesium ions per subunit. They probably participate in the reaction catalyzed by the enzyme. May bind an additional third magnesium ion after substrate binding.</text>
</comment>
<evidence type="ECO:0000256" key="7">
    <source>
        <dbReference type="PROSITE-ProRule" id="PRU00339"/>
    </source>
</evidence>
<evidence type="ECO:0000256" key="4">
    <source>
        <dbReference type="ARBA" id="ARBA00022801"/>
    </source>
</evidence>
<keyword evidence="8" id="KW-0267">Excision nuclease</keyword>
<dbReference type="Pfam" id="PF00867">
    <property type="entry name" value="XPG_I"/>
    <property type="match status" value="1"/>
</dbReference>
<keyword evidence="12" id="KW-1185">Reference proteome</keyword>